<proteinExistence type="predicted"/>
<name>A0ABP4W5E6_9MICO</name>
<comment type="caution">
    <text evidence="1">The sequence shown here is derived from an EMBL/GenBank/DDBJ whole genome shotgun (WGS) entry which is preliminary data.</text>
</comment>
<organism evidence="1 2">
    <name type="scientific">Nostocoides vanveenii</name>
    <dbReference type="NCBI Taxonomy" id="330835"/>
    <lineage>
        <taxon>Bacteria</taxon>
        <taxon>Bacillati</taxon>
        <taxon>Actinomycetota</taxon>
        <taxon>Actinomycetes</taxon>
        <taxon>Micrococcales</taxon>
        <taxon>Intrasporangiaceae</taxon>
        <taxon>Nostocoides</taxon>
    </lineage>
</organism>
<keyword evidence="2" id="KW-1185">Reference proteome</keyword>
<accession>A0ABP4W5E6</accession>
<dbReference type="InterPro" id="IPR015943">
    <property type="entry name" value="WD40/YVTN_repeat-like_dom_sf"/>
</dbReference>
<dbReference type="Proteomes" id="UP001501475">
    <property type="component" value="Unassembled WGS sequence"/>
</dbReference>
<dbReference type="SUPFAM" id="SSF63829">
    <property type="entry name" value="Calcium-dependent phosphotriesterase"/>
    <property type="match status" value="1"/>
</dbReference>
<gene>
    <name evidence="1" type="ORF">GCM10009810_05220</name>
</gene>
<dbReference type="RefSeq" id="WP_344061703.1">
    <property type="nucleotide sequence ID" value="NZ_BAAAPN010000015.1"/>
</dbReference>
<dbReference type="SUPFAM" id="SSF110296">
    <property type="entry name" value="Oligoxyloglucan reducing end-specific cellobiohydrolase"/>
    <property type="match status" value="1"/>
</dbReference>
<evidence type="ECO:0000313" key="2">
    <source>
        <dbReference type="Proteomes" id="UP001501475"/>
    </source>
</evidence>
<reference evidence="2" key="1">
    <citation type="journal article" date="2019" name="Int. J. Syst. Evol. Microbiol.">
        <title>The Global Catalogue of Microorganisms (GCM) 10K type strain sequencing project: providing services to taxonomists for standard genome sequencing and annotation.</title>
        <authorList>
            <consortium name="The Broad Institute Genomics Platform"/>
            <consortium name="The Broad Institute Genome Sequencing Center for Infectious Disease"/>
            <person name="Wu L."/>
            <person name="Ma J."/>
        </authorList>
    </citation>
    <scope>NUCLEOTIDE SEQUENCE [LARGE SCALE GENOMIC DNA]</scope>
    <source>
        <strain evidence="2">JCM 15591</strain>
    </source>
</reference>
<dbReference type="EMBL" id="BAAAPN010000015">
    <property type="protein sequence ID" value="GAA1747607.1"/>
    <property type="molecule type" value="Genomic_DNA"/>
</dbReference>
<evidence type="ECO:0000313" key="1">
    <source>
        <dbReference type="EMBL" id="GAA1747607.1"/>
    </source>
</evidence>
<sequence>MSHAPLSPPARGVRARWQRRATVGVTALTLAVCSSVGSPSSADSAGLTIAPSAVVGGGFVNVVAYAPDGSGALAGTDLAGTAWSSAGAGRVGDRWVMSGGDLAAGSRGAALPRRLGVAAIAWRTPDQVYAVTGKGPADARLVVSDDRGGHWHTVPTPAFGASAGDQVATGANTHPRTTGRLVAVSPDSTSVYVGTYTGILRHRPDSATTTQVLRFASVGAGNGQATSMASVGTGLAERVYALVRDPDGSGTDTTTSTGTDNWLLEFAPATPNRVTRLRPGCLSGQATARPDELVAVSERGLPALYVSWGSRGLFRYGRDSRNQLGWKLIAKAARTPSTCGSAPALSVSGAKITAWPALDAIPGPGDGTTIVIAGISKGCGTAAIAPCQAIARVTVPRTGAALVTPLLTSDAQLSTVLPDGRPWWVVARSDADPSAPAWVKLRAAEPGYSEWVPGSLAIAPGSTPDALTMLMAGRAGVWRGSTDPGGTATWQPVSAGLTSTFPVAAAARDAERIVALDLDRQVLVSSDGLAEQAPHNHRPATFSGQAQGPTAVAVAPDGRIGVGYGTGEVWTNPDAWSESASANCWRSLGRPAAGVISDLAATDDAVVAAVPGVGLWRLDAPVGCEADTATWSLVASEVVGAPGTSPIDLSAGPGALFAFTQGEGLHRSVDGGRTFSRVWAPPEGTPVAKFVGEVALDPARDRVYVADPTGVTRIDQASTCQTCLGIALTVAGAPGFDPAQVAPALAVDDAGRVVVATVAADALDAPQSFVRLYRTNDAEATDLADVTPSAYADYAATTRGLVPIPGSGRMLLVSGGQGLSVLTDLGTVGTRSG</sequence>
<protein>
    <submittedName>
        <fullName evidence="1">Uncharacterized protein</fullName>
    </submittedName>
</protein>
<dbReference type="Gene3D" id="2.130.10.10">
    <property type="entry name" value="YVTN repeat-like/Quinoprotein amine dehydrogenase"/>
    <property type="match status" value="2"/>
</dbReference>